<gene>
    <name evidence="2" type="ORF">MA16_Dca016702</name>
</gene>
<dbReference type="InterPro" id="IPR026960">
    <property type="entry name" value="RVT-Znf"/>
</dbReference>
<reference evidence="2 3" key="1">
    <citation type="journal article" date="2016" name="Sci. Rep.">
        <title>The Dendrobium catenatum Lindl. genome sequence provides insights into polysaccharide synthase, floral development and adaptive evolution.</title>
        <authorList>
            <person name="Zhang G.Q."/>
            <person name="Xu Q."/>
            <person name="Bian C."/>
            <person name="Tsai W.C."/>
            <person name="Yeh C.M."/>
            <person name="Liu K.W."/>
            <person name="Yoshida K."/>
            <person name="Zhang L.S."/>
            <person name="Chang S.B."/>
            <person name="Chen F."/>
            <person name="Shi Y."/>
            <person name="Su Y.Y."/>
            <person name="Zhang Y.Q."/>
            <person name="Chen L.J."/>
            <person name="Yin Y."/>
            <person name="Lin M."/>
            <person name="Huang H."/>
            <person name="Deng H."/>
            <person name="Wang Z.W."/>
            <person name="Zhu S.L."/>
            <person name="Zhao X."/>
            <person name="Deng C."/>
            <person name="Niu S.C."/>
            <person name="Huang J."/>
            <person name="Wang M."/>
            <person name="Liu G.H."/>
            <person name="Yang H.J."/>
            <person name="Xiao X.J."/>
            <person name="Hsiao Y.Y."/>
            <person name="Wu W.L."/>
            <person name="Chen Y.Y."/>
            <person name="Mitsuda N."/>
            <person name="Ohme-Takagi M."/>
            <person name="Luo Y.B."/>
            <person name="Van de Peer Y."/>
            <person name="Liu Z.J."/>
        </authorList>
    </citation>
    <scope>NUCLEOTIDE SEQUENCE [LARGE SCALE GENOMIC DNA]</scope>
    <source>
        <tissue evidence="2">The whole plant</tissue>
    </source>
</reference>
<feature type="domain" description="Reverse transcriptase zinc-binding" evidence="1">
    <location>
        <begin position="2"/>
        <end position="46"/>
    </location>
</feature>
<reference evidence="2 3" key="2">
    <citation type="journal article" date="2017" name="Nature">
        <title>The Apostasia genome and the evolution of orchids.</title>
        <authorList>
            <person name="Zhang G.Q."/>
            <person name="Liu K.W."/>
            <person name="Li Z."/>
            <person name="Lohaus R."/>
            <person name="Hsiao Y.Y."/>
            <person name="Niu S.C."/>
            <person name="Wang J.Y."/>
            <person name="Lin Y.C."/>
            <person name="Xu Q."/>
            <person name="Chen L.J."/>
            <person name="Yoshida K."/>
            <person name="Fujiwara S."/>
            <person name="Wang Z.W."/>
            <person name="Zhang Y.Q."/>
            <person name="Mitsuda N."/>
            <person name="Wang M."/>
            <person name="Liu G.H."/>
            <person name="Pecoraro L."/>
            <person name="Huang H.X."/>
            <person name="Xiao X.J."/>
            <person name="Lin M."/>
            <person name="Wu X.Y."/>
            <person name="Wu W.L."/>
            <person name="Chen Y.Y."/>
            <person name="Chang S.B."/>
            <person name="Sakamoto S."/>
            <person name="Ohme-Takagi M."/>
            <person name="Yagi M."/>
            <person name="Zeng S.J."/>
            <person name="Shen C.Y."/>
            <person name="Yeh C.M."/>
            <person name="Luo Y.B."/>
            <person name="Tsai W.C."/>
            <person name="Van de Peer Y."/>
            <person name="Liu Z.J."/>
        </authorList>
    </citation>
    <scope>NUCLEOTIDE SEQUENCE [LARGE SCALE GENOMIC DNA]</scope>
    <source>
        <tissue evidence="2">The whole plant</tissue>
    </source>
</reference>
<name>A0A2I0VJI2_9ASPA</name>
<keyword evidence="3" id="KW-1185">Reference proteome</keyword>
<protein>
    <recommendedName>
        <fullName evidence="1">Reverse transcriptase zinc-binding domain-containing protein</fullName>
    </recommendedName>
</protein>
<organism evidence="2 3">
    <name type="scientific">Dendrobium catenatum</name>
    <dbReference type="NCBI Taxonomy" id="906689"/>
    <lineage>
        <taxon>Eukaryota</taxon>
        <taxon>Viridiplantae</taxon>
        <taxon>Streptophyta</taxon>
        <taxon>Embryophyta</taxon>
        <taxon>Tracheophyta</taxon>
        <taxon>Spermatophyta</taxon>
        <taxon>Magnoliopsida</taxon>
        <taxon>Liliopsida</taxon>
        <taxon>Asparagales</taxon>
        <taxon>Orchidaceae</taxon>
        <taxon>Epidendroideae</taxon>
        <taxon>Malaxideae</taxon>
        <taxon>Dendrobiinae</taxon>
        <taxon>Dendrobium</taxon>
    </lineage>
</organism>
<dbReference type="Proteomes" id="UP000233837">
    <property type="component" value="Unassembled WGS sequence"/>
</dbReference>
<evidence type="ECO:0000313" key="2">
    <source>
        <dbReference type="EMBL" id="PKU63561.1"/>
    </source>
</evidence>
<evidence type="ECO:0000313" key="3">
    <source>
        <dbReference type="Proteomes" id="UP000233837"/>
    </source>
</evidence>
<dbReference type="EMBL" id="KZ503477">
    <property type="protein sequence ID" value="PKU63561.1"/>
    <property type="molecule type" value="Genomic_DNA"/>
</dbReference>
<proteinExistence type="predicted"/>
<evidence type="ECO:0000259" key="1">
    <source>
        <dbReference type="Pfam" id="PF13966"/>
    </source>
</evidence>
<accession>A0A2I0VJI2</accession>
<sequence>MAILDKLKSAEALAWRGICIENPECHFCQEKHESTRHLFFECDYSYNTLIRLIPALQNFLLRPNVSQALDFIGGLPGENRKRPLNLLLFNAIIYHLWRERNNRRFKVTAKCSITLAVEIAKEVRLKMSNWKYKENSMFSC</sequence>
<dbReference type="AlphaFoldDB" id="A0A2I0VJI2"/>
<dbReference type="Pfam" id="PF13966">
    <property type="entry name" value="zf-RVT"/>
    <property type="match status" value="1"/>
</dbReference>